<accession>A0A1C4D1Y0</accession>
<dbReference type="STRING" id="1798183.GA0061080_105621"/>
<dbReference type="OrthoDB" id="8757580at2"/>
<dbReference type="Proteomes" id="UP000199698">
    <property type="component" value="Unassembled WGS sequence"/>
</dbReference>
<protein>
    <submittedName>
        <fullName evidence="1">Uncharacterized protein</fullName>
    </submittedName>
</protein>
<evidence type="ECO:0000313" key="2">
    <source>
        <dbReference type="Proteomes" id="UP000199698"/>
    </source>
</evidence>
<sequence>MLLKLENSKVPMKMVYLLSEKLKKNPEKAALTQALTLDKTKPKMGLKGTNGLFGTKEWWNSIEQGRIPLLFISGIIKKAYVAGQDPSNFNNTVDLLLEDGTIQSVGIYTNKKEDSKLFKIGYRASIVYALDEMKLQPDFDGKINRSKTALEMAVSLEPVE</sequence>
<reference evidence="2" key="1">
    <citation type="submission" date="2016-08" db="EMBL/GenBank/DDBJ databases">
        <authorList>
            <person name="Varghese N."/>
            <person name="Submissions Spin"/>
        </authorList>
    </citation>
    <scope>NUCLEOTIDE SEQUENCE [LARGE SCALE GENOMIC DNA]</scope>
    <source>
        <strain evidence="2">R-53144</strain>
    </source>
</reference>
<keyword evidence="2" id="KW-1185">Reference proteome</keyword>
<evidence type="ECO:0000313" key="1">
    <source>
        <dbReference type="EMBL" id="SCC25296.1"/>
    </source>
</evidence>
<organism evidence="1 2">
    <name type="scientific">Gilliamella intestini</name>
    <dbReference type="NCBI Taxonomy" id="1798183"/>
    <lineage>
        <taxon>Bacteria</taxon>
        <taxon>Pseudomonadati</taxon>
        <taxon>Pseudomonadota</taxon>
        <taxon>Gammaproteobacteria</taxon>
        <taxon>Orbales</taxon>
        <taxon>Orbaceae</taxon>
        <taxon>Gilliamella</taxon>
    </lineage>
</organism>
<gene>
    <name evidence="1" type="ORF">GA0061080_105621</name>
</gene>
<proteinExistence type="predicted"/>
<dbReference type="EMBL" id="FMBA01000056">
    <property type="protein sequence ID" value="SCC25296.1"/>
    <property type="molecule type" value="Genomic_DNA"/>
</dbReference>
<dbReference type="RefSeq" id="WP_091125354.1">
    <property type="nucleotide sequence ID" value="NZ_FMBA01000056.1"/>
</dbReference>
<name>A0A1C4D1Y0_9GAMM</name>
<dbReference type="AlphaFoldDB" id="A0A1C4D1Y0"/>